<protein>
    <recommendedName>
        <fullName evidence="4">GH16 domain-containing protein</fullName>
    </recommendedName>
</protein>
<dbReference type="CDD" id="cd08023">
    <property type="entry name" value="GH16_laminarinase_like"/>
    <property type="match status" value="1"/>
</dbReference>
<comment type="caution">
    <text evidence="5">The sequence shown here is derived from an EMBL/GenBank/DDBJ whole genome shotgun (WGS) entry which is preliminary data.</text>
</comment>
<feature type="signal peptide" evidence="3">
    <location>
        <begin position="1"/>
        <end position="37"/>
    </location>
</feature>
<proteinExistence type="inferred from homology"/>
<dbReference type="PANTHER" id="PTHR10963">
    <property type="entry name" value="GLYCOSYL HYDROLASE-RELATED"/>
    <property type="match status" value="1"/>
</dbReference>
<name>A0ABP4HIZ1_9ACTN</name>
<organism evidence="5 6">
    <name type="scientific">Kitasatospora nipponensis</name>
    <dbReference type="NCBI Taxonomy" id="258049"/>
    <lineage>
        <taxon>Bacteria</taxon>
        <taxon>Bacillati</taxon>
        <taxon>Actinomycetota</taxon>
        <taxon>Actinomycetes</taxon>
        <taxon>Kitasatosporales</taxon>
        <taxon>Streptomycetaceae</taxon>
        <taxon>Kitasatospora</taxon>
    </lineage>
</organism>
<dbReference type="InterPro" id="IPR050546">
    <property type="entry name" value="Glycosyl_Hydrlase_16"/>
</dbReference>
<dbReference type="RefSeq" id="WP_344445949.1">
    <property type="nucleotide sequence ID" value="NZ_BAAALF010000199.1"/>
</dbReference>
<evidence type="ECO:0000256" key="1">
    <source>
        <dbReference type="ARBA" id="ARBA00006865"/>
    </source>
</evidence>
<keyword evidence="6" id="KW-1185">Reference proteome</keyword>
<dbReference type="Gene3D" id="2.60.120.200">
    <property type="match status" value="1"/>
</dbReference>
<dbReference type="PANTHER" id="PTHR10963:SF55">
    <property type="entry name" value="GLYCOSIDE HYDROLASE FAMILY 16 PROTEIN"/>
    <property type="match status" value="1"/>
</dbReference>
<evidence type="ECO:0000259" key="4">
    <source>
        <dbReference type="PROSITE" id="PS51762"/>
    </source>
</evidence>
<comment type="similarity">
    <text evidence="1">Belongs to the glycosyl hydrolase 16 family.</text>
</comment>
<dbReference type="PROSITE" id="PS51762">
    <property type="entry name" value="GH16_2"/>
    <property type="match status" value="1"/>
</dbReference>
<gene>
    <name evidence="5" type="ORF">GCM10009665_67190</name>
</gene>
<dbReference type="EMBL" id="BAAALF010000199">
    <property type="protein sequence ID" value="GAA1269221.1"/>
    <property type="molecule type" value="Genomic_DNA"/>
</dbReference>
<feature type="compositionally biased region" description="Low complexity" evidence="2">
    <location>
        <begin position="160"/>
        <end position="230"/>
    </location>
</feature>
<evidence type="ECO:0000256" key="3">
    <source>
        <dbReference type="SAM" id="SignalP"/>
    </source>
</evidence>
<sequence>MLNHAKHRRPSTRPHRVKLAVLGVAVAASAVGTTAWAAQAATPAAPAVVVDSLTLSAPSPAAGSQVTATAKVHASRSIALQRLTVAVRDAKGGNYDFPGAIATTLGPAQSTFTPAARTFPAGTYQYFVAYEVGGVWHNLTPATTFTSGAALPTPSPTPTAGPTATASAKPTATASPTAAPKPTATPTPTATASPTAPATPTPTASASATATPTPTPTFTTSPTPTTPATGGPLGMTGSWRPVFADEFNGSSLDTSKWTPNWLGCATCTTQPVSSAESQAYAPSQATVSGGSLHLTAVQKPTTVNGKTYPYTSGMVQSNGKAQFTYGAFESRIYLPASGGKVANWPAFWTDGQSWPNDGEMDVMEGLSGNACYHFHSPSGGPGGCAPGDFTGWHTYGAQWQPGSVTYYYDGKAVGTISTGITSAPQYLILNNAVGGSGGASVAPADMQVDYVRVWQH</sequence>
<dbReference type="SUPFAM" id="SSF49899">
    <property type="entry name" value="Concanavalin A-like lectins/glucanases"/>
    <property type="match status" value="1"/>
</dbReference>
<feature type="region of interest" description="Disordered" evidence="2">
    <location>
        <begin position="149"/>
        <end position="241"/>
    </location>
</feature>
<dbReference type="InterPro" id="IPR013320">
    <property type="entry name" value="ConA-like_dom_sf"/>
</dbReference>
<evidence type="ECO:0000313" key="5">
    <source>
        <dbReference type="EMBL" id="GAA1269221.1"/>
    </source>
</evidence>
<keyword evidence="3" id="KW-0732">Signal</keyword>
<feature type="chain" id="PRO_5047162737" description="GH16 domain-containing protein" evidence="3">
    <location>
        <begin position="38"/>
        <end position="456"/>
    </location>
</feature>
<evidence type="ECO:0000313" key="6">
    <source>
        <dbReference type="Proteomes" id="UP001500037"/>
    </source>
</evidence>
<reference evidence="6" key="1">
    <citation type="journal article" date="2019" name="Int. J. Syst. Evol. Microbiol.">
        <title>The Global Catalogue of Microorganisms (GCM) 10K type strain sequencing project: providing services to taxonomists for standard genome sequencing and annotation.</title>
        <authorList>
            <consortium name="The Broad Institute Genomics Platform"/>
            <consortium name="The Broad Institute Genome Sequencing Center for Infectious Disease"/>
            <person name="Wu L."/>
            <person name="Ma J."/>
        </authorList>
    </citation>
    <scope>NUCLEOTIDE SEQUENCE [LARGE SCALE GENOMIC DNA]</scope>
    <source>
        <strain evidence="6">JCM 13004</strain>
    </source>
</reference>
<accession>A0ABP4HIZ1</accession>
<dbReference type="Proteomes" id="UP001500037">
    <property type="component" value="Unassembled WGS sequence"/>
</dbReference>
<feature type="domain" description="GH16" evidence="4">
    <location>
        <begin position="216"/>
        <end position="456"/>
    </location>
</feature>
<evidence type="ECO:0000256" key="2">
    <source>
        <dbReference type="SAM" id="MobiDB-lite"/>
    </source>
</evidence>
<dbReference type="InterPro" id="IPR000757">
    <property type="entry name" value="Beta-glucanase-like"/>
</dbReference>
<dbReference type="Pfam" id="PF00722">
    <property type="entry name" value="Glyco_hydro_16"/>
    <property type="match status" value="1"/>
</dbReference>